<keyword evidence="2" id="KW-1185">Reference proteome</keyword>
<dbReference type="AlphaFoldDB" id="A0A017T2Q9"/>
<organism evidence="1 2">
    <name type="scientific">Chondromyces apiculatus DSM 436</name>
    <dbReference type="NCBI Taxonomy" id="1192034"/>
    <lineage>
        <taxon>Bacteria</taxon>
        <taxon>Pseudomonadati</taxon>
        <taxon>Myxococcota</taxon>
        <taxon>Polyangia</taxon>
        <taxon>Polyangiales</taxon>
        <taxon>Polyangiaceae</taxon>
        <taxon>Chondromyces</taxon>
    </lineage>
</organism>
<dbReference type="RefSeq" id="WP_044246707.1">
    <property type="nucleotide sequence ID" value="NZ_ASRX01000051.1"/>
</dbReference>
<gene>
    <name evidence="1" type="ORF">CAP_6224</name>
</gene>
<dbReference type="SUPFAM" id="SSF48452">
    <property type="entry name" value="TPR-like"/>
    <property type="match status" value="1"/>
</dbReference>
<dbReference type="STRING" id="1192034.CAP_6224"/>
<reference evidence="1 2" key="1">
    <citation type="submission" date="2013-05" db="EMBL/GenBank/DDBJ databases">
        <title>Genome assembly of Chondromyces apiculatus DSM 436.</title>
        <authorList>
            <person name="Sharma G."/>
            <person name="Khatri I."/>
            <person name="Kaur C."/>
            <person name="Mayilraj S."/>
            <person name="Subramanian S."/>
        </authorList>
    </citation>
    <scope>NUCLEOTIDE SEQUENCE [LARGE SCALE GENOMIC DNA]</scope>
    <source>
        <strain evidence="1 2">DSM 436</strain>
    </source>
</reference>
<comment type="caution">
    <text evidence="1">The sequence shown here is derived from an EMBL/GenBank/DDBJ whole genome shotgun (WGS) entry which is preliminary data.</text>
</comment>
<evidence type="ECO:0000313" key="2">
    <source>
        <dbReference type="Proteomes" id="UP000019678"/>
    </source>
</evidence>
<dbReference type="OrthoDB" id="5486399at2"/>
<protein>
    <recommendedName>
        <fullName evidence="3">Tetratricopeptide repeat protein</fullName>
    </recommendedName>
</protein>
<evidence type="ECO:0008006" key="3">
    <source>
        <dbReference type="Google" id="ProtNLM"/>
    </source>
</evidence>
<dbReference type="Gene3D" id="1.25.40.10">
    <property type="entry name" value="Tetratricopeptide repeat domain"/>
    <property type="match status" value="1"/>
</dbReference>
<dbReference type="Proteomes" id="UP000019678">
    <property type="component" value="Unassembled WGS sequence"/>
</dbReference>
<sequence length="692" mass="77850">MVWLDESPLNASRADDAVRALENASRVKLVLAPGVHRAGLMGALEKRSERQVATVLLPPLDDADAPLHGLLQAASSLGKEAVARALDDGVDLGERAWNVARELAKEGQVLAVWVPPSWQRVRASTPEGPGMELRCLHAAKVLDRWLAEQSLPIMILASSGALGLGGELAKNAEGWPRIDVAPEPVSIEVLQDARAWGDYADAAAALHKGLAYKRMQTLFPWQMRLLVGLVGLGEAPGALLSRFGPSQRRTTALENYMREVLTRPKHDEVREGLVRIARARFPVERQEAREIAALPEEHLPLLTICIGTEAGDIEIEEDLRQQIARLARNRPDPAIHLRLAAYHQSLDGAPSARDAGPHMRDWLEKVHNLGRAGTEATGRWSDLDLPSRELYWDRARSLSIEHHAFVEAAALYRECLRKFDDRDAYSWHYLGFNLDRAGALREEAEHALRKAVELRPTHPWYNGRLVTFLIDQARFRDAEAAWAEVLERMDPRGEAVHGSPWLAGQMHRWVVKAWLGMGEVSRAREVFDDIPEEMVSREEWFQKLRHELLDSEEAVRLGESVYPPETPMSERWTHPPAIVSEHDASRRPLRHWFPGRVVAASEDEVNVALAVPHADPDERRIIARALTAGEWRTHAGFCPPEEALGRYFVLAIYEEPGSDEEVIRIYPVKHEEHRLDEEEMRLLTRYIPASLG</sequence>
<evidence type="ECO:0000313" key="1">
    <source>
        <dbReference type="EMBL" id="EYF03110.1"/>
    </source>
</evidence>
<dbReference type="EMBL" id="ASRX01000051">
    <property type="protein sequence ID" value="EYF03110.1"/>
    <property type="molecule type" value="Genomic_DNA"/>
</dbReference>
<proteinExistence type="predicted"/>
<accession>A0A017T2Q9</accession>
<dbReference type="InterPro" id="IPR011990">
    <property type="entry name" value="TPR-like_helical_dom_sf"/>
</dbReference>
<name>A0A017T2Q9_9BACT</name>